<accession>A0A8K0WS77</accession>
<evidence type="ECO:0000313" key="1">
    <source>
        <dbReference type="EMBL" id="KAH7321169.1"/>
    </source>
</evidence>
<evidence type="ECO:0000313" key="2">
    <source>
        <dbReference type="Proteomes" id="UP000813444"/>
    </source>
</evidence>
<name>A0A8K0WS77_9HYPO</name>
<proteinExistence type="predicted"/>
<protein>
    <submittedName>
        <fullName evidence="1">Uncharacterized protein</fullName>
    </submittedName>
</protein>
<organism evidence="1 2">
    <name type="scientific">Stachybotrys elegans</name>
    <dbReference type="NCBI Taxonomy" id="80388"/>
    <lineage>
        <taxon>Eukaryota</taxon>
        <taxon>Fungi</taxon>
        <taxon>Dikarya</taxon>
        <taxon>Ascomycota</taxon>
        <taxon>Pezizomycotina</taxon>
        <taxon>Sordariomycetes</taxon>
        <taxon>Hypocreomycetidae</taxon>
        <taxon>Hypocreales</taxon>
        <taxon>Stachybotryaceae</taxon>
        <taxon>Stachybotrys</taxon>
    </lineage>
</organism>
<keyword evidence="2" id="KW-1185">Reference proteome</keyword>
<sequence length="107" mass="11861">MRARLFLPSNFRLSLLPSQAEAGASIHLLTSHPAVHPFIRHIKPIHSPPIILLFTLAPASTTPASHPSSHIASFRLTPIYHAIRLLLHRISRYVGPYATAIAHIRLT</sequence>
<reference evidence="1" key="1">
    <citation type="journal article" date="2021" name="Nat. Commun.">
        <title>Genetic determinants of endophytism in the Arabidopsis root mycobiome.</title>
        <authorList>
            <person name="Mesny F."/>
            <person name="Miyauchi S."/>
            <person name="Thiergart T."/>
            <person name="Pickel B."/>
            <person name="Atanasova L."/>
            <person name="Karlsson M."/>
            <person name="Huettel B."/>
            <person name="Barry K.W."/>
            <person name="Haridas S."/>
            <person name="Chen C."/>
            <person name="Bauer D."/>
            <person name="Andreopoulos W."/>
            <person name="Pangilinan J."/>
            <person name="LaButti K."/>
            <person name="Riley R."/>
            <person name="Lipzen A."/>
            <person name="Clum A."/>
            <person name="Drula E."/>
            <person name="Henrissat B."/>
            <person name="Kohler A."/>
            <person name="Grigoriev I.V."/>
            <person name="Martin F.M."/>
            <person name="Hacquard S."/>
        </authorList>
    </citation>
    <scope>NUCLEOTIDE SEQUENCE</scope>
    <source>
        <strain evidence="1">MPI-CAGE-CH-0235</strain>
    </source>
</reference>
<dbReference type="Proteomes" id="UP000813444">
    <property type="component" value="Unassembled WGS sequence"/>
</dbReference>
<dbReference type="EMBL" id="JAGPNK010000005">
    <property type="protein sequence ID" value="KAH7321169.1"/>
    <property type="molecule type" value="Genomic_DNA"/>
</dbReference>
<comment type="caution">
    <text evidence="1">The sequence shown here is derived from an EMBL/GenBank/DDBJ whole genome shotgun (WGS) entry which is preliminary data.</text>
</comment>
<dbReference type="AlphaFoldDB" id="A0A8K0WS77"/>
<gene>
    <name evidence="1" type="ORF">B0I35DRAFT_428717</name>
</gene>